<sequence length="201" mass="20789">MPETPAPQRPTGRGAQGARDMLLSLAALLVVIFAILGLGRGCSFSPGGPTVDSGAAPTVDEAAQLKGAAAGVDFPVREPALPTGWRANSAATVPVGLGDRSRPAIQIGWLTAGGAYLRLSQSQADAADLAKSETEGTTTPSATGTVEVKGVRWTVYPARRQERSWLTERDGVRLLISGSAQEAEFRVLAEATQTAPLVARG</sequence>
<proteinExistence type="predicted"/>
<keyword evidence="1" id="KW-1133">Transmembrane helix</keyword>
<dbReference type="InterPro" id="IPR025339">
    <property type="entry name" value="DUF4245"/>
</dbReference>
<keyword evidence="1" id="KW-0472">Membrane</keyword>
<dbReference type="EMBL" id="JACJID010000006">
    <property type="protein sequence ID" value="MBA8929932.1"/>
    <property type="molecule type" value="Genomic_DNA"/>
</dbReference>
<name>A0ABR6BTN7_9PSEU</name>
<organism evidence="2 3">
    <name type="scientific">Kutzneria viridogrisea</name>
    <dbReference type="NCBI Taxonomy" id="47990"/>
    <lineage>
        <taxon>Bacteria</taxon>
        <taxon>Bacillati</taxon>
        <taxon>Actinomycetota</taxon>
        <taxon>Actinomycetes</taxon>
        <taxon>Pseudonocardiales</taxon>
        <taxon>Pseudonocardiaceae</taxon>
        <taxon>Kutzneria</taxon>
    </lineage>
</organism>
<gene>
    <name evidence="2" type="ORF">BC739_007165</name>
</gene>
<protein>
    <recommendedName>
        <fullName evidence="4">DUF4245 domain-containing protein</fullName>
    </recommendedName>
</protein>
<dbReference type="Proteomes" id="UP000517916">
    <property type="component" value="Unassembled WGS sequence"/>
</dbReference>
<dbReference type="Pfam" id="PF14030">
    <property type="entry name" value="DUF4245"/>
    <property type="match status" value="1"/>
</dbReference>
<feature type="transmembrane region" description="Helical" evidence="1">
    <location>
        <begin position="21"/>
        <end position="39"/>
    </location>
</feature>
<keyword evidence="3" id="KW-1185">Reference proteome</keyword>
<accession>A0ABR6BTN7</accession>
<evidence type="ECO:0008006" key="4">
    <source>
        <dbReference type="Google" id="ProtNLM"/>
    </source>
</evidence>
<evidence type="ECO:0000313" key="2">
    <source>
        <dbReference type="EMBL" id="MBA8929932.1"/>
    </source>
</evidence>
<dbReference type="RefSeq" id="WP_182839644.1">
    <property type="nucleotide sequence ID" value="NZ_BAAABQ010000014.1"/>
</dbReference>
<evidence type="ECO:0000256" key="1">
    <source>
        <dbReference type="SAM" id="Phobius"/>
    </source>
</evidence>
<evidence type="ECO:0000313" key="3">
    <source>
        <dbReference type="Proteomes" id="UP000517916"/>
    </source>
</evidence>
<reference evidence="2 3" key="1">
    <citation type="submission" date="2020-08" db="EMBL/GenBank/DDBJ databases">
        <title>Genomic Encyclopedia of Archaeal and Bacterial Type Strains, Phase II (KMG-II): from individual species to whole genera.</title>
        <authorList>
            <person name="Goeker M."/>
        </authorList>
    </citation>
    <scope>NUCLEOTIDE SEQUENCE [LARGE SCALE GENOMIC DNA]</scope>
    <source>
        <strain evidence="2 3">DSM 43850</strain>
    </source>
</reference>
<keyword evidence="1" id="KW-0812">Transmembrane</keyword>
<comment type="caution">
    <text evidence="2">The sequence shown here is derived from an EMBL/GenBank/DDBJ whole genome shotgun (WGS) entry which is preliminary data.</text>
</comment>